<proteinExistence type="predicted"/>
<accession>A0A0E3ELN2</accession>
<sequence length="225" mass="25790">MTLNHIFPKWYYSETLEADQIELFDSGFESYIEDSNNIVEIDDHRGQFSRVVTTHHDPRLLYPWNNMLAGYANKVGESIGIFEDDDLKVLSATSWVGKFAKGNYMTRHDNVSAFSNITAIYIHRLDPIDSDKFVFFDNKSLEDAIGLSNTFDNKELSSDVHIPEIKEGMLLIFPSSMQQMINSLESDNTIIFQSQLQFVPKCIHDGTYFMRNDNNVIILPDGSKV</sequence>
<gene>
    <name evidence="1" type="ORF">Syn7803C43_42</name>
    <name evidence="2" type="ORF">Syn7803US88_42</name>
</gene>
<organism evidence="1 3">
    <name type="scientific">Synechococcus phage ACG-2014c</name>
    <dbReference type="NCBI Taxonomy" id="1079998"/>
    <lineage>
        <taxon>Viruses</taxon>
        <taxon>Duplodnaviria</taxon>
        <taxon>Heunggongvirae</taxon>
        <taxon>Uroviricota</taxon>
        <taxon>Caudoviricetes</taxon>
        <taxon>Pantevenvirales</taxon>
        <taxon>Kyanoviridae</taxon>
        <taxon>Namakavirus</taxon>
        <taxon>Namakavirus smbcm6</taxon>
    </lineage>
</organism>
<protein>
    <submittedName>
        <fullName evidence="1">Uncharacterized protein</fullName>
    </submittedName>
</protein>
<evidence type="ECO:0000313" key="1">
    <source>
        <dbReference type="EMBL" id="AIX14437.1"/>
    </source>
</evidence>
<evidence type="ECO:0000313" key="3">
    <source>
        <dbReference type="Proteomes" id="UP000185279"/>
    </source>
</evidence>
<dbReference type="Proteomes" id="UP000185280">
    <property type="component" value="Segment"/>
</dbReference>
<evidence type="ECO:0000313" key="2">
    <source>
        <dbReference type="EMBL" id="AIX38043.1"/>
    </source>
</evidence>
<dbReference type="Gene3D" id="2.60.120.620">
    <property type="entry name" value="q2cbj1_9rhob like domain"/>
    <property type="match status" value="1"/>
</dbReference>
<dbReference type="Proteomes" id="UP000185279">
    <property type="component" value="Segment"/>
</dbReference>
<name>A0A0E3ELN2_9CAUD</name>
<dbReference type="EMBL" id="KJ019027">
    <property type="protein sequence ID" value="AIX14437.1"/>
    <property type="molecule type" value="Genomic_DNA"/>
</dbReference>
<evidence type="ECO:0000313" key="4">
    <source>
        <dbReference type="Proteomes" id="UP000185280"/>
    </source>
</evidence>
<dbReference type="EMBL" id="KJ019128">
    <property type="protein sequence ID" value="AIX38043.1"/>
    <property type="molecule type" value="Genomic_DNA"/>
</dbReference>
<reference evidence="3 4" key="1">
    <citation type="submission" date="2013-12" db="EMBL/GenBank/DDBJ databases">
        <title>Ecological redundancy of diverse viral populations within a natural community.</title>
        <authorList>
            <person name="Gregory A.C."/>
            <person name="LaButti K."/>
            <person name="Copeland A."/>
            <person name="Woyke T."/>
            <person name="Sullivan M.B."/>
        </authorList>
    </citation>
    <scope>NUCLEOTIDE SEQUENCE [LARGE SCALE GENOMIC DNA]</scope>
    <source>
        <strain evidence="1">Syn7803C43</strain>
        <strain evidence="2">Syn7803US88</strain>
    </source>
</reference>